<reference evidence="2 3" key="1">
    <citation type="journal article" date="2007" name="Nature">
        <title>Evolution of genes and genomes on the Drosophila phylogeny.</title>
        <authorList>
            <consortium name="Drosophila 12 Genomes Consortium"/>
            <person name="Clark A.G."/>
            <person name="Eisen M.B."/>
            <person name="Smith D.R."/>
            <person name="Bergman C.M."/>
            <person name="Oliver B."/>
            <person name="Markow T.A."/>
            <person name="Kaufman T.C."/>
            <person name="Kellis M."/>
            <person name="Gelbart W."/>
            <person name="Iyer V.N."/>
            <person name="Pollard D.A."/>
            <person name="Sackton T.B."/>
            <person name="Larracuente A.M."/>
            <person name="Singh N.D."/>
            <person name="Abad J.P."/>
            <person name="Abt D.N."/>
            <person name="Adryan B."/>
            <person name="Aguade M."/>
            <person name="Akashi H."/>
            <person name="Anderson W.W."/>
            <person name="Aquadro C.F."/>
            <person name="Ardell D.H."/>
            <person name="Arguello R."/>
            <person name="Artieri C.G."/>
            <person name="Barbash D.A."/>
            <person name="Barker D."/>
            <person name="Barsanti P."/>
            <person name="Batterham P."/>
            <person name="Batzoglou S."/>
            <person name="Begun D."/>
            <person name="Bhutkar A."/>
            <person name="Blanco E."/>
            <person name="Bosak S.A."/>
            <person name="Bradley R.K."/>
            <person name="Brand A.D."/>
            <person name="Brent M.R."/>
            <person name="Brooks A.N."/>
            <person name="Brown R.H."/>
            <person name="Butlin R.K."/>
            <person name="Caggese C."/>
            <person name="Calvi B.R."/>
            <person name="Bernardo de Carvalho A."/>
            <person name="Caspi A."/>
            <person name="Castrezana S."/>
            <person name="Celniker S.E."/>
            <person name="Chang J.L."/>
            <person name="Chapple C."/>
            <person name="Chatterji S."/>
            <person name="Chinwalla A."/>
            <person name="Civetta A."/>
            <person name="Clifton S.W."/>
            <person name="Comeron J.M."/>
            <person name="Costello J.C."/>
            <person name="Coyne J.A."/>
            <person name="Daub J."/>
            <person name="David R.G."/>
            <person name="Delcher A.L."/>
            <person name="Delehaunty K."/>
            <person name="Do C.B."/>
            <person name="Ebling H."/>
            <person name="Edwards K."/>
            <person name="Eickbush T."/>
            <person name="Evans J.D."/>
            <person name="Filipski A."/>
            <person name="Findeiss S."/>
            <person name="Freyhult E."/>
            <person name="Fulton L."/>
            <person name="Fulton R."/>
            <person name="Garcia A.C."/>
            <person name="Gardiner A."/>
            <person name="Garfield D.A."/>
            <person name="Garvin B.E."/>
            <person name="Gibson G."/>
            <person name="Gilbert D."/>
            <person name="Gnerre S."/>
            <person name="Godfrey J."/>
            <person name="Good R."/>
            <person name="Gotea V."/>
            <person name="Gravely B."/>
            <person name="Greenberg A.J."/>
            <person name="Griffiths-Jones S."/>
            <person name="Gross S."/>
            <person name="Guigo R."/>
            <person name="Gustafson E.A."/>
            <person name="Haerty W."/>
            <person name="Hahn M.W."/>
            <person name="Halligan D.L."/>
            <person name="Halpern A.L."/>
            <person name="Halter G.M."/>
            <person name="Han M.V."/>
            <person name="Heger A."/>
            <person name="Hillier L."/>
            <person name="Hinrichs A.S."/>
            <person name="Holmes I."/>
            <person name="Hoskins R.A."/>
            <person name="Hubisz M.J."/>
            <person name="Hultmark D."/>
            <person name="Huntley M.A."/>
            <person name="Jaffe D.B."/>
            <person name="Jagadeeshan S."/>
            <person name="Jeck W.R."/>
            <person name="Johnson J."/>
            <person name="Jones C.D."/>
            <person name="Jordan W.C."/>
            <person name="Karpen G.H."/>
            <person name="Kataoka E."/>
            <person name="Keightley P.D."/>
            <person name="Kheradpour P."/>
            <person name="Kirkness E.F."/>
            <person name="Koerich L.B."/>
            <person name="Kristiansen K."/>
            <person name="Kudrna D."/>
            <person name="Kulathinal R.J."/>
            <person name="Kumar S."/>
            <person name="Kwok R."/>
            <person name="Lander E."/>
            <person name="Langley C.H."/>
            <person name="Lapoint R."/>
            <person name="Lazzaro B.P."/>
            <person name="Lee S.J."/>
            <person name="Levesque L."/>
            <person name="Li R."/>
            <person name="Lin C.F."/>
            <person name="Lin M.F."/>
            <person name="Lindblad-Toh K."/>
            <person name="Llopart A."/>
            <person name="Long M."/>
            <person name="Low L."/>
            <person name="Lozovsky E."/>
            <person name="Lu J."/>
            <person name="Luo M."/>
            <person name="Machado C.A."/>
            <person name="Makalowski W."/>
            <person name="Marzo M."/>
            <person name="Matsuda M."/>
            <person name="Matzkin L."/>
            <person name="McAllister B."/>
            <person name="McBride C.S."/>
            <person name="McKernan B."/>
            <person name="McKernan K."/>
            <person name="Mendez-Lago M."/>
            <person name="Minx P."/>
            <person name="Mollenhauer M.U."/>
            <person name="Montooth K."/>
            <person name="Mount S.M."/>
            <person name="Mu X."/>
            <person name="Myers E."/>
            <person name="Negre B."/>
            <person name="Newfeld S."/>
            <person name="Nielsen R."/>
            <person name="Noor M.A."/>
            <person name="O'Grady P."/>
            <person name="Pachter L."/>
            <person name="Papaceit M."/>
            <person name="Parisi M.J."/>
            <person name="Parisi M."/>
            <person name="Parts L."/>
            <person name="Pedersen J.S."/>
            <person name="Pesole G."/>
            <person name="Phillippy A.M."/>
            <person name="Ponting C.P."/>
            <person name="Pop M."/>
            <person name="Porcelli D."/>
            <person name="Powell J.R."/>
            <person name="Prohaska S."/>
            <person name="Pruitt K."/>
            <person name="Puig M."/>
            <person name="Quesneville H."/>
            <person name="Ram K.R."/>
            <person name="Rand D."/>
            <person name="Rasmussen M.D."/>
            <person name="Reed L.K."/>
            <person name="Reenan R."/>
            <person name="Reily A."/>
            <person name="Remington K.A."/>
            <person name="Rieger T.T."/>
            <person name="Ritchie M.G."/>
            <person name="Robin C."/>
            <person name="Rogers Y.H."/>
            <person name="Rohde C."/>
            <person name="Rozas J."/>
            <person name="Rubenfield M.J."/>
            <person name="Ruiz A."/>
            <person name="Russo S."/>
            <person name="Salzberg S.L."/>
            <person name="Sanchez-Gracia A."/>
            <person name="Saranga D.J."/>
            <person name="Sato H."/>
            <person name="Schaeffer S.W."/>
            <person name="Schatz M.C."/>
            <person name="Schlenke T."/>
            <person name="Schwartz R."/>
            <person name="Segarra C."/>
            <person name="Singh R.S."/>
            <person name="Sirot L."/>
            <person name="Sirota M."/>
            <person name="Sisneros N.B."/>
            <person name="Smith C.D."/>
            <person name="Smith T.F."/>
            <person name="Spieth J."/>
            <person name="Stage D.E."/>
            <person name="Stark A."/>
            <person name="Stephan W."/>
            <person name="Strausberg R.L."/>
            <person name="Strempel S."/>
            <person name="Sturgill D."/>
            <person name="Sutton G."/>
            <person name="Sutton G.G."/>
            <person name="Tao W."/>
            <person name="Teichmann S."/>
            <person name="Tobari Y.N."/>
            <person name="Tomimura Y."/>
            <person name="Tsolas J.M."/>
            <person name="Valente V.L."/>
            <person name="Venter E."/>
            <person name="Venter J.C."/>
            <person name="Vicario S."/>
            <person name="Vieira F.G."/>
            <person name="Vilella A.J."/>
            <person name="Villasante A."/>
            <person name="Walenz B."/>
            <person name="Wang J."/>
            <person name="Wasserman M."/>
            <person name="Watts T."/>
            <person name="Wilson D."/>
            <person name="Wilson R.K."/>
            <person name="Wing R.A."/>
            <person name="Wolfner M.F."/>
            <person name="Wong A."/>
            <person name="Wong G.K."/>
            <person name="Wu C.I."/>
            <person name="Wu G."/>
            <person name="Yamamoto D."/>
            <person name="Yang H.P."/>
            <person name="Yang S.P."/>
            <person name="Yorke J.A."/>
            <person name="Yoshida K."/>
            <person name="Zdobnov E."/>
            <person name="Zhang P."/>
            <person name="Zhang Y."/>
            <person name="Zimin A.V."/>
            <person name="Baldwin J."/>
            <person name="Abdouelleil A."/>
            <person name="Abdulkadir J."/>
            <person name="Abebe A."/>
            <person name="Abera B."/>
            <person name="Abreu J."/>
            <person name="Acer S.C."/>
            <person name="Aftuck L."/>
            <person name="Alexander A."/>
            <person name="An P."/>
            <person name="Anderson E."/>
            <person name="Anderson S."/>
            <person name="Arachi H."/>
            <person name="Azer M."/>
            <person name="Bachantsang P."/>
            <person name="Barry A."/>
            <person name="Bayul T."/>
            <person name="Berlin A."/>
            <person name="Bessette D."/>
            <person name="Bloom T."/>
            <person name="Blye J."/>
            <person name="Boguslavskiy L."/>
            <person name="Bonnet C."/>
            <person name="Boukhgalter B."/>
            <person name="Bourzgui I."/>
            <person name="Brown A."/>
            <person name="Cahill P."/>
            <person name="Channer S."/>
            <person name="Cheshatsang Y."/>
            <person name="Chuda L."/>
            <person name="Citroen M."/>
            <person name="Collymore A."/>
            <person name="Cooke P."/>
            <person name="Costello M."/>
            <person name="D'Aco K."/>
            <person name="Daza R."/>
            <person name="De Haan G."/>
            <person name="DeGray S."/>
            <person name="DeMaso C."/>
            <person name="Dhargay N."/>
            <person name="Dooley K."/>
            <person name="Dooley E."/>
            <person name="Doricent M."/>
            <person name="Dorje P."/>
            <person name="Dorjee K."/>
            <person name="Dupes A."/>
            <person name="Elong R."/>
            <person name="Falk J."/>
            <person name="Farina A."/>
            <person name="Faro S."/>
            <person name="Ferguson D."/>
            <person name="Fisher S."/>
            <person name="Foley C.D."/>
            <person name="Franke A."/>
            <person name="Friedrich D."/>
            <person name="Gadbois L."/>
            <person name="Gearin G."/>
            <person name="Gearin C.R."/>
            <person name="Giannoukos G."/>
            <person name="Goode T."/>
            <person name="Graham J."/>
            <person name="Grandbois E."/>
            <person name="Grewal S."/>
            <person name="Gyaltsen K."/>
            <person name="Hafez N."/>
            <person name="Hagos B."/>
            <person name="Hall J."/>
            <person name="Henson C."/>
            <person name="Hollinger A."/>
            <person name="Honan T."/>
            <person name="Huard M.D."/>
            <person name="Hughes L."/>
            <person name="Hurhula B."/>
            <person name="Husby M.E."/>
            <person name="Kamat A."/>
            <person name="Kanga B."/>
            <person name="Kashin S."/>
            <person name="Khazanovich D."/>
            <person name="Kisner P."/>
            <person name="Lance K."/>
            <person name="Lara M."/>
            <person name="Lee W."/>
            <person name="Lennon N."/>
            <person name="Letendre F."/>
            <person name="LeVine R."/>
            <person name="Lipovsky A."/>
            <person name="Liu X."/>
            <person name="Liu J."/>
            <person name="Liu S."/>
            <person name="Lokyitsang T."/>
            <person name="Lokyitsang Y."/>
            <person name="Lubonja R."/>
            <person name="Lui A."/>
            <person name="MacDonald P."/>
            <person name="Magnisalis V."/>
            <person name="Maru K."/>
            <person name="Matthews C."/>
            <person name="McCusker W."/>
            <person name="McDonough S."/>
            <person name="Mehta T."/>
            <person name="Meldrim J."/>
            <person name="Meneus L."/>
            <person name="Mihai O."/>
            <person name="Mihalev A."/>
            <person name="Mihova T."/>
            <person name="Mittelman R."/>
            <person name="Mlenga V."/>
            <person name="Montmayeur A."/>
            <person name="Mulrain L."/>
            <person name="Navidi A."/>
            <person name="Naylor J."/>
            <person name="Negash T."/>
            <person name="Nguyen T."/>
            <person name="Nguyen N."/>
            <person name="Nicol R."/>
            <person name="Norbu C."/>
            <person name="Norbu N."/>
            <person name="Novod N."/>
            <person name="O'Neill B."/>
            <person name="Osman S."/>
            <person name="Markiewicz E."/>
            <person name="Oyono O.L."/>
            <person name="Patti C."/>
            <person name="Phunkhang P."/>
            <person name="Pierre F."/>
            <person name="Priest M."/>
            <person name="Raghuraman S."/>
            <person name="Rege F."/>
            <person name="Reyes R."/>
            <person name="Rise C."/>
            <person name="Rogov P."/>
            <person name="Ross K."/>
            <person name="Ryan E."/>
            <person name="Settipalli S."/>
            <person name="Shea T."/>
            <person name="Sherpa N."/>
            <person name="Shi L."/>
            <person name="Shih D."/>
            <person name="Sparrow T."/>
            <person name="Spaulding J."/>
            <person name="Stalker J."/>
            <person name="Stange-Thomann N."/>
            <person name="Stavropoulos S."/>
            <person name="Stone C."/>
            <person name="Strader C."/>
            <person name="Tesfaye S."/>
            <person name="Thomson T."/>
            <person name="Thoulutsang Y."/>
            <person name="Thoulutsang D."/>
            <person name="Topham K."/>
            <person name="Topping I."/>
            <person name="Tsamla T."/>
            <person name="Vassiliev H."/>
            <person name="Vo A."/>
            <person name="Wangchuk T."/>
            <person name="Wangdi T."/>
            <person name="Weiand M."/>
            <person name="Wilkinson J."/>
            <person name="Wilson A."/>
            <person name="Yadav S."/>
            <person name="Young G."/>
            <person name="Yu Q."/>
            <person name="Zembek L."/>
            <person name="Zhong D."/>
            <person name="Zimmer A."/>
            <person name="Zwirko Z."/>
            <person name="Jaffe D.B."/>
            <person name="Alvarez P."/>
            <person name="Brockman W."/>
            <person name="Butler J."/>
            <person name="Chin C."/>
            <person name="Gnerre S."/>
            <person name="Grabherr M."/>
            <person name="Kleber M."/>
            <person name="Mauceli E."/>
            <person name="MacCallum I."/>
        </authorList>
    </citation>
    <scope>NUCLEOTIDE SEQUENCE [LARGE SCALE GENOMIC DNA]</scope>
    <source>
        <strain evidence="3">Tucson 15010-1051.87</strain>
    </source>
</reference>
<feature type="compositionally biased region" description="Low complexity" evidence="1">
    <location>
        <begin position="204"/>
        <end position="255"/>
    </location>
</feature>
<accession>B4LYQ9</accession>
<keyword evidence="3" id="KW-1185">Reference proteome</keyword>
<evidence type="ECO:0000313" key="2">
    <source>
        <dbReference type="EMBL" id="EDW66986.2"/>
    </source>
</evidence>
<dbReference type="FunCoup" id="B4LYQ9">
    <property type="interactions" value="34"/>
</dbReference>
<feature type="compositionally biased region" description="Polar residues" evidence="1">
    <location>
        <begin position="487"/>
        <end position="501"/>
    </location>
</feature>
<protein>
    <submittedName>
        <fullName evidence="2">Uncharacterized protein</fullName>
    </submittedName>
</protein>
<evidence type="ECO:0000313" key="3">
    <source>
        <dbReference type="Proteomes" id="UP000008792"/>
    </source>
</evidence>
<dbReference type="InParanoid" id="B4LYQ9"/>
<evidence type="ECO:0000256" key="1">
    <source>
        <dbReference type="SAM" id="MobiDB-lite"/>
    </source>
</evidence>
<feature type="compositionally biased region" description="Pro residues" evidence="1">
    <location>
        <begin position="369"/>
        <end position="382"/>
    </location>
</feature>
<feature type="compositionally biased region" description="Polar residues" evidence="1">
    <location>
        <begin position="573"/>
        <end position="586"/>
    </location>
</feature>
<feature type="region of interest" description="Disordered" evidence="1">
    <location>
        <begin position="556"/>
        <end position="602"/>
    </location>
</feature>
<feature type="region of interest" description="Disordered" evidence="1">
    <location>
        <begin position="481"/>
        <end position="501"/>
    </location>
</feature>
<organism evidence="2 3">
    <name type="scientific">Drosophila virilis</name>
    <name type="common">Fruit fly</name>
    <dbReference type="NCBI Taxonomy" id="7244"/>
    <lineage>
        <taxon>Eukaryota</taxon>
        <taxon>Metazoa</taxon>
        <taxon>Ecdysozoa</taxon>
        <taxon>Arthropoda</taxon>
        <taxon>Hexapoda</taxon>
        <taxon>Insecta</taxon>
        <taxon>Pterygota</taxon>
        <taxon>Neoptera</taxon>
        <taxon>Endopterygota</taxon>
        <taxon>Diptera</taxon>
        <taxon>Brachycera</taxon>
        <taxon>Muscomorpha</taxon>
        <taxon>Ephydroidea</taxon>
        <taxon>Drosophilidae</taxon>
        <taxon>Drosophila</taxon>
    </lineage>
</organism>
<dbReference type="OrthoDB" id="8069054at2759"/>
<dbReference type="eggNOG" id="ENOG502T7WD">
    <property type="taxonomic scope" value="Eukaryota"/>
</dbReference>
<dbReference type="EMBL" id="CH940650">
    <property type="protein sequence ID" value="EDW66986.2"/>
    <property type="molecule type" value="Genomic_DNA"/>
</dbReference>
<feature type="compositionally biased region" description="Low complexity" evidence="1">
    <location>
        <begin position="556"/>
        <end position="565"/>
    </location>
</feature>
<proteinExistence type="predicted"/>
<name>B4LYQ9_DROVI</name>
<dbReference type="HOGENOM" id="CLU_459487_0_0_1"/>
<feature type="region of interest" description="Disordered" evidence="1">
    <location>
        <begin position="431"/>
        <end position="455"/>
    </location>
</feature>
<feature type="region of interest" description="Disordered" evidence="1">
    <location>
        <begin position="362"/>
        <end position="382"/>
    </location>
</feature>
<dbReference type="Proteomes" id="UP000008792">
    <property type="component" value="Unassembled WGS sequence"/>
</dbReference>
<dbReference type="STRING" id="7244.B4LYQ9"/>
<sequence length="602" mass="67377">MVRANRRKGIEEVYGTKLEAMQPARMQAVPQPGMTKTATMRVNSSRQGDTRTQRSYVTANDYYITTNVPLNSNNMRPASSVVTHPSKATQMQMQVQPAAAQVMSYGSVSNRRVKPSARQALPGQQAKVHFVPQDNKANCHPRPHPHTHPYAKSMPMQITQRTVYGQNSELEPNLTELSDKEQMDNTNSLSARRPRGHLHVNPNQPHSHPLQHQLHQQQQLTHPSINSHPLQLQLQHQHQQQQHQRGPVHQQQHGGMHVPVGTDEDDKDEDPEEFFELIRQTVRKAVGTTISEMVTRNFRDLAGKMERFSNELRMTNENLGKLQNEVTNKVTHYGEENTRHFRYLCMKSEYDKMFYQQQALTAGKRQPPKVAPAPSVKPNPTPPALPTRVAKQAAAFNLKAAKQLTARKLSHGNQKKAPNECVKVQNPCACRSTSKSSHQQPTEEHQSSSEHSVVVKSSELGVREVLGQIQRFCTQMQLSDMKEEQQKYNPQPGLSNMELNGKTSSASANLAVNPSYNNGKPKAHIPIGAPPAGARDMELETPVDSMDEIEIDNFQYSSDEMSSYSDDSEVKFSGSTTARAPLQSSRVKLPIQHSNKGAGDGQ</sequence>
<gene>
    <name evidence="2" type="primary">Dvir\GJ23898</name>
    <name evidence="2" type="ORF">Dvir_GJ23898</name>
</gene>
<dbReference type="AlphaFoldDB" id="B4LYQ9"/>
<feature type="region of interest" description="Disordered" evidence="1">
    <location>
        <begin position="174"/>
        <end position="270"/>
    </location>
</feature>